<dbReference type="PANTHER" id="PTHR11076">
    <property type="entry name" value="DNA REPAIR POLYMERASE UMUC / TRANSFERASE FAMILY MEMBER"/>
    <property type="match status" value="1"/>
</dbReference>
<dbReference type="Proteomes" id="UP000054893">
    <property type="component" value="Unassembled WGS sequence"/>
</dbReference>
<evidence type="ECO:0000313" key="7">
    <source>
        <dbReference type="EMBL" id="SAL45676.1"/>
    </source>
</evidence>
<dbReference type="InterPro" id="IPR050116">
    <property type="entry name" value="DNA_polymerase-Y"/>
</dbReference>
<proteinExistence type="inferred from homology"/>
<dbReference type="Gene3D" id="3.40.1170.60">
    <property type="match status" value="1"/>
</dbReference>
<evidence type="ECO:0000256" key="4">
    <source>
        <dbReference type="ARBA" id="ARBA00023204"/>
    </source>
</evidence>
<dbReference type="GO" id="GO:0003887">
    <property type="term" value="F:DNA-directed DNA polymerase activity"/>
    <property type="evidence" value="ECO:0007669"/>
    <property type="project" value="TreeGrafter"/>
</dbReference>
<name>A0A158HN20_CABSO</name>
<dbReference type="SUPFAM" id="SSF56672">
    <property type="entry name" value="DNA/RNA polymerases"/>
    <property type="match status" value="1"/>
</dbReference>
<dbReference type="GO" id="GO:0006281">
    <property type="term" value="P:DNA repair"/>
    <property type="evidence" value="ECO:0007669"/>
    <property type="project" value="UniProtKB-KW"/>
</dbReference>
<dbReference type="GO" id="GO:0042276">
    <property type="term" value="P:error-prone translesion synthesis"/>
    <property type="evidence" value="ECO:0007669"/>
    <property type="project" value="TreeGrafter"/>
</dbReference>
<evidence type="ECO:0000256" key="3">
    <source>
        <dbReference type="ARBA" id="ARBA00023199"/>
    </source>
</evidence>
<dbReference type="InterPro" id="IPR043502">
    <property type="entry name" value="DNA/RNA_pol_sf"/>
</dbReference>
<keyword evidence="4" id="KW-0234">DNA repair</keyword>
<dbReference type="Gene3D" id="3.30.70.270">
    <property type="match status" value="1"/>
</dbReference>
<keyword evidence="5" id="KW-0742">SOS response</keyword>
<dbReference type="GO" id="GO:0005829">
    <property type="term" value="C:cytosol"/>
    <property type="evidence" value="ECO:0007669"/>
    <property type="project" value="TreeGrafter"/>
</dbReference>
<dbReference type="Pfam" id="PF11799">
    <property type="entry name" value="IMS_C"/>
    <property type="match status" value="1"/>
</dbReference>
<dbReference type="Gene3D" id="3.30.1490.100">
    <property type="entry name" value="DNA polymerase, Y-family, little finger domain"/>
    <property type="match status" value="1"/>
</dbReference>
<keyword evidence="3" id="KW-0741">SOS mutagenesis</keyword>
<comment type="similarity">
    <text evidence="1">Belongs to the DNA polymerase type-Y family.</text>
</comment>
<keyword evidence="2" id="KW-0227">DNA damage</keyword>
<evidence type="ECO:0000256" key="1">
    <source>
        <dbReference type="ARBA" id="ARBA00010945"/>
    </source>
</evidence>
<accession>A0A158HN20</accession>
<organism evidence="7 8">
    <name type="scientific">Caballeronia sordidicola</name>
    <name type="common">Burkholderia sordidicola</name>
    <dbReference type="NCBI Taxonomy" id="196367"/>
    <lineage>
        <taxon>Bacteria</taxon>
        <taxon>Pseudomonadati</taxon>
        <taxon>Pseudomonadota</taxon>
        <taxon>Betaproteobacteria</taxon>
        <taxon>Burkholderiales</taxon>
        <taxon>Burkholderiaceae</taxon>
        <taxon>Caballeronia</taxon>
    </lineage>
</organism>
<dbReference type="Pfam" id="PF00817">
    <property type="entry name" value="IMS"/>
    <property type="match status" value="1"/>
</dbReference>
<dbReference type="AlphaFoldDB" id="A0A158HN20"/>
<dbReference type="InterPro" id="IPR036775">
    <property type="entry name" value="DNA_pol_Y-fam_lit_finger_sf"/>
</dbReference>
<dbReference type="GO" id="GO:0003684">
    <property type="term" value="F:damaged DNA binding"/>
    <property type="evidence" value="ECO:0007669"/>
    <property type="project" value="InterPro"/>
</dbReference>
<protein>
    <submittedName>
        <fullName evidence="7">DNA polymerase IV</fullName>
    </submittedName>
</protein>
<dbReference type="PANTHER" id="PTHR11076:SF34">
    <property type="entry name" value="PROTEIN UMUC"/>
    <property type="match status" value="1"/>
</dbReference>
<dbReference type="InterPro" id="IPR025188">
    <property type="entry name" value="DUF4113"/>
</dbReference>
<dbReference type="InterPro" id="IPR001126">
    <property type="entry name" value="UmuC"/>
</dbReference>
<feature type="domain" description="UmuC" evidence="6">
    <location>
        <begin position="17"/>
        <end position="204"/>
    </location>
</feature>
<evidence type="ECO:0000259" key="6">
    <source>
        <dbReference type="PROSITE" id="PS50173"/>
    </source>
</evidence>
<sequence>MESSTTPSPAQAAMTTFALIDGNNFYVSCERCFDLSLIGKPVVVLSNNDGCAVARSQEAKALKISMGQPWFQLRELERTHGLIGLSSNYALYADLSDRMMSIIGQYSPVQEIYSIDECFLDLGGFRHDLTTYAFQIRAQVLQWVGIPTCIGIGPTKTLAKMANHLAKKNLGRAWNGVCDFGSLDAGERDSILALVEVDEVWGVGRKIGVRLQEMGIESVLQFKRLSPSFVRKQFSVVLERTLLELNGIACYGFEDASQPQKQVLCSRSFGHVVCALEELSQAVTQFVATAAQRLRRQNLRANQVQVFIRTSPFKKEDPQYSRAINVPLVSPTSDTLTLVDSALFGLRQIYREGFRYAKAGVLLHELQATSIEQGELFGRDTTRQAKLMVALDAINDKYGRGTMKLGAVGERRAWHMNQDRRSPYYTADWAALPKVR</sequence>
<dbReference type="RefSeq" id="WP_244164183.1">
    <property type="nucleotide sequence ID" value="NZ_FCOC02000019.1"/>
</dbReference>
<gene>
    <name evidence="7" type="ORF">AWB64_04823</name>
</gene>
<evidence type="ECO:0000313" key="8">
    <source>
        <dbReference type="Proteomes" id="UP000054893"/>
    </source>
</evidence>
<dbReference type="EMBL" id="FCOC02000019">
    <property type="protein sequence ID" value="SAL45676.1"/>
    <property type="molecule type" value="Genomic_DNA"/>
</dbReference>
<dbReference type="InterPro" id="IPR017961">
    <property type="entry name" value="DNA_pol_Y-fam_little_finger"/>
</dbReference>
<dbReference type="CDD" id="cd01700">
    <property type="entry name" value="PolY_Pol_V_umuC"/>
    <property type="match status" value="1"/>
</dbReference>
<dbReference type="Pfam" id="PF13438">
    <property type="entry name" value="DUF4113"/>
    <property type="match status" value="1"/>
</dbReference>
<dbReference type="Gene3D" id="1.10.150.20">
    <property type="entry name" value="5' to 3' exonuclease, C-terminal subdomain"/>
    <property type="match status" value="1"/>
</dbReference>
<dbReference type="GO" id="GO:0009432">
    <property type="term" value="P:SOS response"/>
    <property type="evidence" value="ECO:0007669"/>
    <property type="project" value="UniProtKB-KW"/>
</dbReference>
<dbReference type="InterPro" id="IPR043128">
    <property type="entry name" value="Rev_trsase/Diguanyl_cyclase"/>
</dbReference>
<evidence type="ECO:0000256" key="2">
    <source>
        <dbReference type="ARBA" id="ARBA00022763"/>
    </source>
</evidence>
<dbReference type="PROSITE" id="PS50173">
    <property type="entry name" value="UMUC"/>
    <property type="match status" value="1"/>
</dbReference>
<evidence type="ECO:0000256" key="5">
    <source>
        <dbReference type="ARBA" id="ARBA00023236"/>
    </source>
</evidence>
<reference evidence="7 8" key="1">
    <citation type="submission" date="2016-01" db="EMBL/GenBank/DDBJ databases">
        <authorList>
            <person name="Oliw E.H."/>
        </authorList>
    </citation>
    <scope>NUCLEOTIDE SEQUENCE [LARGE SCALE GENOMIC DNA]</scope>
    <source>
        <strain evidence="7">LMG 22029</strain>
    </source>
</reference>